<sequence length="134" mass="15466">MLRNILSTNEDIGIKQFQRLKNLVKNNSKGYKLSKSSVFQWKEIMKFIEEAPDEQYLFMNLLVHESAKNNANPVESTSKNVVIAPLTEKPSVIKNVLPATNNLLIADRSEKENMIRHQKCYNKLHGKILRMTSH</sequence>
<proteinExistence type="predicted"/>
<dbReference type="AlphaFoldDB" id="A0ABD2X6I6"/>
<evidence type="ECO:0000313" key="2">
    <source>
        <dbReference type="Proteomes" id="UP001627154"/>
    </source>
</evidence>
<accession>A0ABD2X6I6</accession>
<evidence type="ECO:0000313" key="1">
    <source>
        <dbReference type="EMBL" id="KAL3400759.1"/>
    </source>
</evidence>
<keyword evidence="2" id="KW-1185">Reference proteome</keyword>
<organism evidence="1 2">
    <name type="scientific">Trichogramma kaykai</name>
    <dbReference type="NCBI Taxonomy" id="54128"/>
    <lineage>
        <taxon>Eukaryota</taxon>
        <taxon>Metazoa</taxon>
        <taxon>Ecdysozoa</taxon>
        <taxon>Arthropoda</taxon>
        <taxon>Hexapoda</taxon>
        <taxon>Insecta</taxon>
        <taxon>Pterygota</taxon>
        <taxon>Neoptera</taxon>
        <taxon>Endopterygota</taxon>
        <taxon>Hymenoptera</taxon>
        <taxon>Apocrita</taxon>
        <taxon>Proctotrupomorpha</taxon>
        <taxon>Chalcidoidea</taxon>
        <taxon>Trichogrammatidae</taxon>
        <taxon>Trichogramma</taxon>
    </lineage>
</organism>
<dbReference type="EMBL" id="JBJJXI010000050">
    <property type="protein sequence ID" value="KAL3400759.1"/>
    <property type="molecule type" value="Genomic_DNA"/>
</dbReference>
<comment type="caution">
    <text evidence="1">The sequence shown here is derived from an EMBL/GenBank/DDBJ whole genome shotgun (WGS) entry which is preliminary data.</text>
</comment>
<gene>
    <name evidence="1" type="ORF">TKK_005906</name>
</gene>
<dbReference type="Proteomes" id="UP001627154">
    <property type="component" value="Unassembled WGS sequence"/>
</dbReference>
<protein>
    <submittedName>
        <fullName evidence="1">Uncharacterized protein</fullName>
    </submittedName>
</protein>
<name>A0ABD2X6I6_9HYME</name>
<reference evidence="1 2" key="1">
    <citation type="journal article" date="2024" name="bioRxiv">
        <title>A reference genome for Trichogramma kaykai: A tiny desert-dwelling parasitoid wasp with competing sex-ratio distorters.</title>
        <authorList>
            <person name="Culotta J."/>
            <person name="Lindsey A.R."/>
        </authorList>
    </citation>
    <scope>NUCLEOTIDE SEQUENCE [LARGE SCALE GENOMIC DNA]</scope>
    <source>
        <strain evidence="1 2">KSX58</strain>
    </source>
</reference>